<organism evidence="2 3">
    <name type="scientific">Puccinia sorghi</name>
    <dbReference type="NCBI Taxonomy" id="27349"/>
    <lineage>
        <taxon>Eukaryota</taxon>
        <taxon>Fungi</taxon>
        <taxon>Dikarya</taxon>
        <taxon>Basidiomycota</taxon>
        <taxon>Pucciniomycotina</taxon>
        <taxon>Pucciniomycetes</taxon>
        <taxon>Pucciniales</taxon>
        <taxon>Pucciniaceae</taxon>
        <taxon>Puccinia</taxon>
    </lineage>
</organism>
<evidence type="ECO:0000256" key="1">
    <source>
        <dbReference type="SAM" id="MobiDB-lite"/>
    </source>
</evidence>
<comment type="caution">
    <text evidence="2">The sequence shown here is derived from an EMBL/GenBank/DDBJ whole genome shotgun (WGS) entry which is preliminary data.</text>
</comment>
<evidence type="ECO:0000313" key="2">
    <source>
        <dbReference type="EMBL" id="KNZ52848.1"/>
    </source>
</evidence>
<dbReference type="EMBL" id="LAVV01008422">
    <property type="protein sequence ID" value="KNZ52848.1"/>
    <property type="molecule type" value="Genomic_DNA"/>
</dbReference>
<evidence type="ECO:0000313" key="3">
    <source>
        <dbReference type="Proteomes" id="UP000037035"/>
    </source>
</evidence>
<accession>A0A0L6UWG2</accession>
<feature type="compositionally biased region" description="Polar residues" evidence="1">
    <location>
        <begin position="252"/>
        <end position="273"/>
    </location>
</feature>
<gene>
    <name evidence="2" type="ORF">VP01_3428g5</name>
</gene>
<sequence length="442" mass="48295">MWEEHKGIGFRPHVLPTFPLPTHSTPNHPYQLGRSLAHPCALPFQKPPSSIQVINYSLCAIEHPKTKTKHVFRTRPKPSLRESDRSTQPSLPIKLKQSSLPQLASYPLWKLTPFCLPKNPHTSLLLFDSSSPTPTSQTTASSQVTLNTTCRSARISELEATGALLSASHPKPKRHNRECTPATPNKYDSQELDPDLHSDLIAAMKLSTALLSHSPDSLDFNINPRPSTPSQSPNGTMPITPLGHQLPPTPTPYSSNPKSISLNQQCPPTEQSVNRRARNARYCVNDIEFATEIGQSLLGNYTGCSLSLVSIFFPGFFLLSDPIYSPRLLLLRPNLSSNSVSSAPLMKGSAKMVQVYSDSTLSHHSLPVPNNVTATLPCRHSLQKVTMRDFQDALESLTGAVQFVKQHGASGSTDLSAAHSLVCGEDDFKSVSSPFLTSTLTT</sequence>
<feature type="region of interest" description="Disordered" evidence="1">
    <location>
        <begin position="215"/>
        <end position="273"/>
    </location>
</feature>
<feature type="compositionally biased region" description="Basic residues" evidence="1">
    <location>
        <begin position="68"/>
        <end position="78"/>
    </location>
</feature>
<proteinExistence type="predicted"/>
<dbReference type="Proteomes" id="UP000037035">
    <property type="component" value="Unassembled WGS sequence"/>
</dbReference>
<feature type="region of interest" description="Disordered" evidence="1">
    <location>
        <begin position="68"/>
        <end position="92"/>
    </location>
</feature>
<dbReference type="AlphaFoldDB" id="A0A0L6UWG2"/>
<reference evidence="2 3" key="1">
    <citation type="submission" date="2015-08" db="EMBL/GenBank/DDBJ databases">
        <title>Next Generation Sequencing and Analysis of the Genome of Puccinia sorghi L Schw, the Causal Agent of Maize Common Rust.</title>
        <authorList>
            <person name="Rochi L."/>
            <person name="Burguener G."/>
            <person name="Darino M."/>
            <person name="Turjanski A."/>
            <person name="Kreff E."/>
            <person name="Dieguez M.J."/>
            <person name="Sacco F."/>
        </authorList>
    </citation>
    <scope>NUCLEOTIDE SEQUENCE [LARGE SCALE GENOMIC DNA]</scope>
    <source>
        <strain evidence="2 3">RO10H11247</strain>
    </source>
</reference>
<name>A0A0L6UWG2_9BASI</name>
<keyword evidence="3" id="KW-1185">Reference proteome</keyword>
<protein>
    <submittedName>
        <fullName evidence="2">Uncharacterized protein</fullName>
    </submittedName>
</protein>
<dbReference type="VEuPathDB" id="FungiDB:VP01_3428g5"/>
<feature type="compositionally biased region" description="Polar residues" evidence="1">
    <location>
        <begin position="224"/>
        <end position="237"/>
    </location>
</feature>
<feature type="region of interest" description="Disordered" evidence="1">
    <location>
        <begin position="164"/>
        <end position="191"/>
    </location>
</feature>